<feature type="transmembrane region" description="Helical" evidence="7">
    <location>
        <begin position="31"/>
        <end position="50"/>
    </location>
</feature>
<evidence type="ECO:0000256" key="6">
    <source>
        <dbReference type="ARBA" id="ARBA00025799"/>
    </source>
</evidence>
<evidence type="ECO:0000313" key="8">
    <source>
        <dbReference type="EMBL" id="KAJ3441125.1"/>
    </source>
</evidence>
<feature type="transmembrane region" description="Helical" evidence="7">
    <location>
        <begin position="62"/>
        <end position="82"/>
    </location>
</feature>
<keyword evidence="4" id="KW-0333">Golgi apparatus</keyword>
<reference evidence="9" key="1">
    <citation type="submission" date="2022-08" db="EMBL/GenBank/DDBJ databases">
        <title>Novel sulfate-reducing endosymbionts in the free-living metamonad Anaeramoeba.</title>
        <authorList>
            <person name="Jerlstrom-Hultqvist J."/>
            <person name="Cepicka I."/>
            <person name="Gallot-Lavallee L."/>
            <person name="Salas-Leiva D."/>
            <person name="Curtis B.A."/>
            <person name="Zahonova K."/>
            <person name="Pipaliya S."/>
            <person name="Dacks J."/>
            <person name="Roger A.J."/>
        </authorList>
    </citation>
    <scope>NUCLEOTIDE SEQUENCE</scope>
    <source>
        <strain evidence="9">Schooner1</strain>
    </source>
</reference>
<reference evidence="8" key="2">
    <citation type="submission" date="2022-08" db="EMBL/GenBank/DDBJ databases">
        <title>Novel sulphate-reducing endosymbionts in the free-living metamonad Anaeramoeba.</title>
        <authorList>
            <person name="Jerlstrom-Hultqvist J."/>
            <person name="Cepicka I."/>
            <person name="Gallot-Lavallee L."/>
            <person name="Salas-Leiva D."/>
            <person name="Curtis B.A."/>
            <person name="Zahonova K."/>
            <person name="Pipaliya S."/>
            <person name="Dacks J."/>
            <person name="Roger A.J."/>
        </authorList>
    </citation>
    <scope>NUCLEOTIDE SEQUENCE</scope>
    <source>
        <strain evidence="8">Busselton2</strain>
    </source>
</reference>
<dbReference type="Pfam" id="PF04178">
    <property type="entry name" value="Got1"/>
    <property type="match status" value="1"/>
</dbReference>
<proteinExistence type="inferred from homology"/>
<keyword evidence="3 7" id="KW-1133">Transmembrane helix</keyword>
<dbReference type="GO" id="GO:0005829">
    <property type="term" value="C:cytosol"/>
    <property type="evidence" value="ECO:0007669"/>
    <property type="project" value="GOC"/>
</dbReference>
<sequence length="141" mass="15661">MKLTKASGIGLIMLSFLLNFIGILMLGNVTLLVVGNASFVAGVLIVMGPDNLYRFCFQKKKIPFIVIHFAGIVLILKGHPFLGVLCELLAICVLFATMIPSVLKFLFSIPVIGPLIKFALRPQIRLYRLITSIFKKKKKKI</sequence>
<comment type="subcellular location">
    <subcellularLocation>
        <location evidence="1">Golgi apparatus membrane</location>
        <topology evidence="1">Multi-pass membrane protein</topology>
    </subcellularLocation>
</comment>
<dbReference type="EMBL" id="JANTQA010000029">
    <property type="protein sequence ID" value="KAJ3441125.1"/>
    <property type="molecule type" value="Genomic_DNA"/>
</dbReference>
<feature type="transmembrane region" description="Helical" evidence="7">
    <location>
        <begin position="7"/>
        <end position="25"/>
    </location>
</feature>
<keyword evidence="11" id="KW-1185">Reference proteome</keyword>
<dbReference type="Proteomes" id="UP001146793">
    <property type="component" value="Unassembled WGS sequence"/>
</dbReference>
<dbReference type="GO" id="GO:0000139">
    <property type="term" value="C:Golgi membrane"/>
    <property type="evidence" value="ECO:0007669"/>
    <property type="project" value="UniProtKB-SubCell"/>
</dbReference>
<dbReference type="EMBL" id="JAOAOG010000292">
    <property type="protein sequence ID" value="KAJ6232457.1"/>
    <property type="molecule type" value="Genomic_DNA"/>
</dbReference>
<dbReference type="InterPro" id="IPR007305">
    <property type="entry name" value="Vesicle_transpt_Got1/SFT2"/>
</dbReference>
<comment type="caution">
    <text evidence="8">The sequence shown here is derived from an EMBL/GenBank/DDBJ whole genome shotgun (WGS) entry which is preliminary data.</text>
</comment>
<organism evidence="8 10">
    <name type="scientific">Anaeramoeba flamelloides</name>
    <dbReference type="NCBI Taxonomy" id="1746091"/>
    <lineage>
        <taxon>Eukaryota</taxon>
        <taxon>Metamonada</taxon>
        <taxon>Anaeramoebidae</taxon>
        <taxon>Anaeramoeba</taxon>
    </lineage>
</organism>
<dbReference type="GO" id="GO:0042147">
    <property type="term" value="P:retrograde transport, endosome to Golgi"/>
    <property type="evidence" value="ECO:0007669"/>
    <property type="project" value="InterPro"/>
</dbReference>
<name>A0AAV7ZIP3_9EUKA</name>
<keyword evidence="2 7" id="KW-0812">Transmembrane</keyword>
<evidence type="ECO:0000256" key="5">
    <source>
        <dbReference type="ARBA" id="ARBA00023136"/>
    </source>
</evidence>
<evidence type="ECO:0000256" key="4">
    <source>
        <dbReference type="ARBA" id="ARBA00023034"/>
    </source>
</evidence>
<dbReference type="AlphaFoldDB" id="A0AAV7ZIP3"/>
<evidence type="ECO:0000313" key="9">
    <source>
        <dbReference type="EMBL" id="KAJ6232457.1"/>
    </source>
</evidence>
<evidence type="ECO:0000256" key="3">
    <source>
        <dbReference type="ARBA" id="ARBA00022989"/>
    </source>
</evidence>
<dbReference type="PANTHER" id="PTHR21493">
    <property type="entry name" value="CGI-141-RELATED/LIPASE CONTAINING PROTEIN"/>
    <property type="match status" value="1"/>
</dbReference>
<keyword evidence="5 7" id="KW-0472">Membrane</keyword>
<evidence type="ECO:0000256" key="2">
    <source>
        <dbReference type="ARBA" id="ARBA00022692"/>
    </source>
</evidence>
<dbReference type="GO" id="GO:0006888">
    <property type="term" value="P:endoplasmic reticulum to Golgi vesicle-mediated transport"/>
    <property type="evidence" value="ECO:0007669"/>
    <property type="project" value="InterPro"/>
</dbReference>
<comment type="similarity">
    <text evidence="6">Belongs to the GOT1 family.</text>
</comment>
<evidence type="ECO:0000256" key="1">
    <source>
        <dbReference type="ARBA" id="ARBA00004653"/>
    </source>
</evidence>
<evidence type="ECO:0000313" key="10">
    <source>
        <dbReference type="Proteomes" id="UP001146793"/>
    </source>
</evidence>
<feature type="transmembrane region" description="Helical" evidence="7">
    <location>
        <begin position="88"/>
        <end position="116"/>
    </location>
</feature>
<dbReference type="InterPro" id="IPR045176">
    <property type="entry name" value="Got1"/>
</dbReference>
<protein>
    <submittedName>
        <fullName evidence="8 9">Golgi transport protein</fullName>
    </submittedName>
</protein>
<accession>A0AAV7ZIP3</accession>
<dbReference type="PANTHER" id="PTHR21493:SF9">
    <property type="entry name" value="GOLGI TRANSPORT PROTEIN 1-RELATED"/>
    <property type="match status" value="1"/>
</dbReference>
<evidence type="ECO:0000256" key="7">
    <source>
        <dbReference type="SAM" id="Phobius"/>
    </source>
</evidence>
<gene>
    <name evidence="8" type="ORF">M0812_13130</name>
    <name evidence="9" type="ORF">M0813_04980</name>
</gene>
<evidence type="ECO:0000313" key="11">
    <source>
        <dbReference type="Proteomes" id="UP001150062"/>
    </source>
</evidence>
<dbReference type="Proteomes" id="UP001150062">
    <property type="component" value="Unassembled WGS sequence"/>
</dbReference>